<dbReference type="InterPro" id="IPR000847">
    <property type="entry name" value="LysR_HTH_N"/>
</dbReference>
<evidence type="ECO:0000313" key="6">
    <source>
        <dbReference type="EMBL" id="OBY52743.1"/>
    </source>
</evidence>
<evidence type="ECO:0000256" key="1">
    <source>
        <dbReference type="ARBA" id="ARBA00009437"/>
    </source>
</evidence>
<dbReference type="EMBL" id="MAQE01000012">
    <property type="protein sequence ID" value="OBY52743.1"/>
    <property type="molecule type" value="Genomic_DNA"/>
</dbReference>
<evidence type="ECO:0000256" key="2">
    <source>
        <dbReference type="ARBA" id="ARBA00023015"/>
    </source>
</evidence>
<dbReference type="InterPro" id="IPR058163">
    <property type="entry name" value="LysR-type_TF_proteobact-type"/>
</dbReference>
<protein>
    <submittedName>
        <fullName evidence="6">Transcriptional regulator</fullName>
    </submittedName>
</protein>
<dbReference type="SUPFAM" id="SSF53850">
    <property type="entry name" value="Periplasmic binding protein-like II"/>
    <property type="match status" value="1"/>
</dbReference>
<evidence type="ECO:0000256" key="3">
    <source>
        <dbReference type="ARBA" id="ARBA00023125"/>
    </source>
</evidence>
<dbReference type="FunFam" id="3.40.190.10:FF:000017">
    <property type="entry name" value="Glycine cleavage system transcriptional activator"/>
    <property type="match status" value="1"/>
</dbReference>
<dbReference type="RefSeq" id="WP_065295197.1">
    <property type="nucleotide sequence ID" value="NZ_MAQE01000012.1"/>
</dbReference>
<dbReference type="Gene3D" id="1.10.10.10">
    <property type="entry name" value="Winged helix-like DNA-binding domain superfamily/Winged helix DNA-binding domain"/>
    <property type="match status" value="1"/>
</dbReference>
<dbReference type="InterPro" id="IPR036388">
    <property type="entry name" value="WH-like_DNA-bd_sf"/>
</dbReference>
<dbReference type="InterPro" id="IPR005119">
    <property type="entry name" value="LysR_subst-bd"/>
</dbReference>
<keyword evidence="3" id="KW-0238">DNA-binding</keyword>
<evidence type="ECO:0000259" key="5">
    <source>
        <dbReference type="PROSITE" id="PS50931"/>
    </source>
</evidence>
<reference evidence="6 7" key="1">
    <citation type="submission" date="2016-06" db="EMBL/GenBank/DDBJ databases">
        <title>Simultaneous identification of Haemophilus influenzae and Haemophilus haemolyticus using TaqMan real-time PCR.</title>
        <authorList>
            <person name="Price E.P."/>
            <person name="Sarovich D.S."/>
            <person name="Harris T."/>
            <person name="Spargo J.C."/>
            <person name="Nosworthy E."/>
            <person name="Beissbarth J."/>
            <person name="Smith-Vaughan H."/>
        </authorList>
    </citation>
    <scope>NUCLEOTIDE SEQUENCE [LARGE SCALE GENOMIC DNA]</scope>
    <source>
        <strain evidence="6 7">ATCC 7901</strain>
    </source>
</reference>
<dbReference type="InterPro" id="IPR036390">
    <property type="entry name" value="WH_DNA-bd_sf"/>
</dbReference>
<accession>A0AAP7GXK1</accession>
<dbReference type="Gene3D" id="3.40.190.10">
    <property type="entry name" value="Periplasmic binding protein-like II"/>
    <property type="match status" value="2"/>
</dbReference>
<feature type="domain" description="HTH lysR-type" evidence="5">
    <location>
        <begin position="6"/>
        <end position="63"/>
    </location>
</feature>
<organism evidence="6 7">
    <name type="scientific">Aggregatibacter aphrophilus</name>
    <name type="common">Haemophilus aphrophilus</name>
    <dbReference type="NCBI Taxonomy" id="732"/>
    <lineage>
        <taxon>Bacteria</taxon>
        <taxon>Pseudomonadati</taxon>
        <taxon>Pseudomonadota</taxon>
        <taxon>Gammaproteobacteria</taxon>
        <taxon>Pasteurellales</taxon>
        <taxon>Pasteurellaceae</taxon>
        <taxon>Aggregatibacter</taxon>
    </lineage>
</organism>
<dbReference type="Pfam" id="PF03466">
    <property type="entry name" value="LysR_substrate"/>
    <property type="match status" value="1"/>
</dbReference>
<dbReference type="PROSITE" id="PS50931">
    <property type="entry name" value="HTH_LYSR"/>
    <property type="match status" value="1"/>
</dbReference>
<dbReference type="PANTHER" id="PTHR30537">
    <property type="entry name" value="HTH-TYPE TRANSCRIPTIONAL REGULATOR"/>
    <property type="match status" value="1"/>
</dbReference>
<dbReference type="PANTHER" id="PTHR30537:SF26">
    <property type="entry name" value="GLYCINE CLEAVAGE SYSTEM TRANSCRIPTIONAL ACTIVATOR"/>
    <property type="match status" value="1"/>
</dbReference>
<dbReference type="CDD" id="cd08432">
    <property type="entry name" value="PBP2_GcdR_TrpI_HvrB_AmpR_like"/>
    <property type="match status" value="1"/>
</dbReference>
<proteinExistence type="inferred from homology"/>
<keyword evidence="2" id="KW-0805">Transcription regulation</keyword>
<comment type="similarity">
    <text evidence="1">Belongs to the LysR transcriptional regulatory family.</text>
</comment>
<name>A0AAP7GXK1_AGGAP</name>
<dbReference type="GO" id="GO:0006351">
    <property type="term" value="P:DNA-templated transcription"/>
    <property type="evidence" value="ECO:0007669"/>
    <property type="project" value="TreeGrafter"/>
</dbReference>
<sequence>MYKRLPPLNSLKAFESAARFLSFTKAANELFVTQAAISHQIKILEDFLGVELFKRKNRALELTEFGKAYYVDITKILHRLVEATDKLLSLKSDKHLTISVPQTFGIQWLVPRLSEFNKLHPDIEVRLKGVDQDEGLLSQDIDIAIYYGRGNWDNLQVDRLVEEKLLVLAAPKLLAEKPIHDYQDLKHHTLLHIHTRDNWQYMADYLPCDELNIQQGPIFSHTFMALQAAIHAQGVVLANRILAQQELDNGNLALVFDTNLRDPKSFYVVNHLDNSSDERIIAFRSWIIQTMNQEENKYSNE</sequence>
<keyword evidence="4" id="KW-0804">Transcription</keyword>
<dbReference type="SUPFAM" id="SSF46785">
    <property type="entry name" value="Winged helix' DNA-binding domain"/>
    <property type="match status" value="1"/>
</dbReference>
<dbReference type="NCBIfam" id="NF008352">
    <property type="entry name" value="PRK11139.1"/>
    <property type="match status" value="1"/>
</dbReference>
<dbReference type="GO" id="GO:0043565">
    <property type="term" value="F:sequence-specific DNA binding"/>
    <property type="evidence" value="ECO:0007669"/>
    <property type="project" value="TreeGrafter"/>
</dbReference>
<dbReference type="FunFam" id="1.10.10.10:FF:000038">
    <property type="entry name" value="Glycine cleavage system transcriptional activator"/>
    <property type="match status" value="1"/>
</dbReference>
<evidence type="ECO:0000313" key="7">
    <source>
        <dbReference type="Proteomes" id="UP000092746"/>
    </source>
</evidence>
<gene>
    <name evidence="6" type="ORF">BBB52_05240</name>
</gene>
<dbReference type="Proteomes" id="UP000092746">
    <property type="component" value="Unassembled WGS sequence"/>
</dbReference>
<dbReference type="Pfam" id="PF00126">
    <property type="entry name" value="HTH_1"/>
    <property type="match status" value="1"/>
</dbReference>
<dbReference type="AlphaFoldDB" id="A0AAP7GXK1"/>
<dbReference type="PRINTS" id="PR00039">
    <property type="entry name" value="HTHLYSR"/>
</dbReference>
<comment type="caution">
    <text evidence="6">The sequence shown here is derived from an EMBL/GenBank/DDBJ whole genome shotgun (WGS) entry which is preliminary data.</text>
</comment>
<evidence type="ECO:0000256" key="4">
    <source>
        <dbReference type="ARBA" id="ARBA00023163"/>
    </source>
</evidence>
<dbReference type="GO" id="GO:0003700">
    <property type="term" value="F:DNA-binding transcription factor activity"/>
    <property type="evidence" value="ECO:0007669"/>
    <property type="project" value="InterPro"/>
</dbReference>